<name>A0ACD0P0K1_9BASI</name>
<organism evidence="1 2">
    <name type="scientific">Violaceomyces palustris</name>
    <dbReference type="NCBI Taxonomy" id="1673888"/>
    <lineage>
        <taxon>Eukaryota</taxon>
        <taxon>Fungi</taxon>
        <taxon>Dikarya</taxon>
        <taxon>Basidiomycota</taxon>
        <taxon>Ustilaginomycotina</taxon>
        <taxon>Ustilaginomycetes</taxon>
        <taxon>Violaceomycetales</taxon>
        <taxon>Violaceomycetaceae</taxon>
        <taxon>Violaceomyces</taxon>
    </lineage>
</organism>
<evidence type="ECO:0000313" key="1">
    <source>
        <dbReference type="EMBL" id="PWN51541.1"/>
    </source>
</evidence>
<keyword evidence="2" id="KW-1185">Reference proteome</keyword>
<proteinExistence type="predicted"/>
<sequence>MTQLASKRRTVTTFSIRLLAPFLCLALFLYVNGAISPARSATVPSTRSIVLTRARSATTQSDLSGRAAWLSQRGSSDDDDEYASVDDEDDEYGREGKETSSSGREQKGSSKKQSSSSSSKENDGEEYDSTDEGDGGEQREGDDQETEDSSTRKSKSGSSSKWHSKTSTHSSHGESKTTTSRIPSSSVSSSKSWSTHPTKTSSSKHGESATATKELHRYNEALVTSTMPVLATWSSGSSTWTATQGWTTAVIDQSTQTPDAPMVTSAPPAYTAATAGPTPVPSWKAKKARMNAAAIASASSKALAAAALATAAVGSTDPAVVFNPQTTSHLWLAPSPGQVYSGGEDVVLAWRSTVPPSDKVQMRLCLLKTPNDLRIGSGASCGDAAIPSINKSNDGMTYSISFAAPNVTLTDSFYIVLSGLDDAGAITYSSSSAASDNGQTSLDSPTASDDAAAAAATAGWSSLDRERRRRSFSKNRRDSAPPTDSHLSNAFVLAPFGTDTTIPAPASASPDGSDGSAVDSGSSASENKAPPASTALVVVPSVLAGVAVLMVGGMLMYRRGRKGAKEEAERLRRAEEEAREKATAQMADLTRATTMASPPSIFSTLVQNGAANIQRANAYHESRFDHRALGSGSHRIDMPSRRGSLLRRNSLFKYGRGEDDKYTKAGFARERSFVPTLSFDHHYHHHGDGYLPTPRTSHSLKRSTHRDCVHSMARSETLSSGSSSSSYAASYAHPNHRCSSSTRPPLAHPWSCYESQHHLRQQHQYAEPPFVVLTSPTESERSYNSKRSFLSSLARERAQACTTDRVEQQQPYSSPPPSFNLIAAPRQNLSRNPFDDSQASAAQQTNAATPAVTSTMPIVEVKPPAVPPKLLNPFGNGTPPAATARVLRATGGERGSPSTTMSTTSSSSPSSTYSQETPKVSEASLKTHHDQQANPTTAAVVADSMTITIPAAAAVASRHQKERDEPKRASPPYPPSPRRHAQVKRVVSAGAAERDSAGRRGSAASWASRESVASAEAAADLYEKLRNALLGGSGKAT</sequence>
<evidence type="ECO:0000313" key="2">
    <source>
        <dbReference type="Proteomes" id="UP000245626"/>
    </source>
</evidence>
<dbReference type="Proteomes" id="UP000245626">
    <property type="component" value="Unassembled WGS sequence"/>
</dbReference>
<reference evidence="1 2" key="1">
    <citation type="journal article" date="2018" name="Mol. Biol. Evol.">
        <title>Broad Genomic Sampling Reveals a Smut Pathogenic Ancestry of the Fungal Clade Ustilaginomycotina.</title>
        <authorList>
            <person name="Kijpornyongpan T."/>
            <person name="Mondo S.J."/>
            <person name="Barry K."/>
            <person name="Sandor L."/>
            <person name="Lee J."/>
            <person name="Lipzen A."/>
            <person name="Pangilinan J."/>
            <person name="LaButti K."/>
            <person name="Hainaut M."/>
            <person name="Henrissat B."/>
            <person name="Grigoriev I.V."/>
            <person name="Spatafora J.W."/>
            <person name="Aime M.C."/>
        </authorList>
    </citation>
    <scope>NUCLEOTIDE SEQUENCE [LARGE SCALE GENOMIC DNA]</scope>
    <source>
        <strain evidence="1 2">SA 807</strain>
    </source>
</reference>
<protein>
    <submittedName>
        <fullName evidence="1">Uncharacterized protein</fullName>
    </submittedName>
</protein>
<dbReference type="EMBL" id="KZ819835">
    <property type="protein sequence ID" value="PWN51541.1"/>
    <property type="molecule type" value="Genomic_DNA"/>
</dbReference>
<gene>
    <name evidence="1" type="ORF">IE53DRAFT_361493</name>
</gene>
<accession>A0ACD0P0K1</accession>